<proteinExistence type="predicted"/>
<feature type="non-terminal residue" evidence="1">
    <location>
        <position position="1"/>
    </location>
</feature>
<dbReference type="OrthoDB" id="206201at2759"/>
<name>A0A7J6KIV5_PERCH</name>
<evidence type="ECO:0000313" key="2">
    <source>
        <dbReference type="Proteomes" id="UP000591131"/>
    </source>
</evidence>
<sequence>TTLDSSGFLNYVAVEIDNGATDGAMLSDVLRGMNQLIDLGNIDVVILPYVTESEYAVNALLKHATSTVVNRGGLVLVPTLDDKKKIRSPLISPCNLAVNKLGMLCVATTFVDEPTKLYSSAYHSGFAMIALPGSSVSTRGCVGNHWPAVNFKGSGASLALLGGIAA</sequence>
<gene>
    <name evidence="1" type="ORF">FOL47_006051</name>
</gene>
<organism evidence="1 2">
    <name type="scientific">Perkinsus chesapeaki</name>
    <name type="common">Clam parasite</name>
    <name type="synonym">Perkinsus andrewsi</name>
    <dbReference type="NCBI Taxonomy" id="330153"/>
    <lineage>
        <taxon>Eukaryota</taxon>
        <taxon>Sar</taxon>
        <taxon>Alveolata</taxon>
        <taxon>Perkinsozoa</taxon>
        <taxon>Perkinsea</taxon>
        <taxon>Perkinsida</taxon>
        <taxon>Perkinsidae</taxon>
        <taxon>Perkinsus</taxon>
    </lineage>
</organism>
<dbReference type="Proteomes" id="UP000591131">
    <property type="component" value="Unassembled WGS sequence"/>
</dbReference>
<dbReference type="AlphaFoldDB" id="A0A7J6KIV5"/>
<keyword evidence="2" id="KW-1185">Reference proteome</keyword>
<protein>
    <recommendedName>
        <fullName evidence="3">Subtilisin</fullName>
    </recommendedName>
</protein>
<accession>A0A7J6KIV5</accession>
<reference evidence="1 2" key="1">
    <citation type="submission" date="2020-04" db="EMBL/GenBank/DDBJ databases">
        <title>Perkinsus chesapeaki whole genome sequence.</title>
        <authorList>
            <person name="Bogema D.R."/>
        </authorList>
    </citation>
    <scope>NUCLEOTIDE SEQUENCE [LARGE SCALE GENOMIC DNA]</scope>
    <source>
        <strain evidence="1">ATCC PRA-425</strain>
    </source>
</reference>
<dbReference type="EMBL" id="JAAPAO010003359">
    <property type="protein sequence ID" value="KAF4646511.1"/>
    <property type="molecule type" value="Genomic_DNA"/>
</dbReference>
<evidence type="ECO:0008006" key="3">
    <source>
        <dbReference type="Google" id="ProtNLM"/>
    </source>
</evidence>
<comment type="caution">
    <text evidence="1">The sequence shown here is derived from an EMBL/GenBank/DDBJ whole genome shotgun (WGS) entry which is preliminary data.</text>
</comment>
<evidence type="ECO:0000313" key="1">
    <source>
        <dbReference type="EMBL" id="KAF4646511.1"/>
    </source>
</evidence>
<feature type="non-terminal residue" evidence="1">
    <location>
        <position position="166"/>
    </location>
</feature>